<accession>A0A7Y5AQ98</accession>
<dbReference type="GO" id="GO:0016746">
    <property type="term" value="F:acyltransferase activity"/>
    <property type="evidence" value="ECO:0007669"/>
    <property type="project" value="UniProtKB-KW"/>
</dbReference>
<keyword evidence="4" id="KW-0012">Acyltransferase</keyword>
<dbReference type="RefSeq" id="WP_173500776.1">
    <property type="nucleotide sequence ID" value="NZ_JABSOD010000006.1"/>
</dbReference>
<evidence type="ECO:0000313" key="6">
    <source>
        <dbReference type="Proteomes" id="UP000523161"/>
    </source>
</evidence>
<dbReference type="AlphaFoldDB" id="A0A7Y5AQ98"/>
<reference evidence="5 6" key="1">
    <citation type="submission" date="2020-06" db="EMBL/GenBank/DDBJ databases">
        <title>Rheinheimera sp. nov., a marine bacterium isolated from coastal.</title>
        <authorList>
            <person name="Yu Q."/>
            <person name="Qi Y."/>
            <person name="Pu J."/>
        </authorList>
    </citation>
    <scope>NUCLEOTIDE SEQUENCE [LARGE SCALE GENOMIC DNA]</scope>
    <source>
        <strain evidence="5 6">YQF-2</strain>
    </source>
</reference>
<name>A0A7Y5AQ98_9GAMM</name>
<protein>
    <submittedName>
        <fullName evidence="5">GNAT family N-acetyltransferase</fullName>
    </submittedName>
</protein>
<proteinExistence type="inferred from homology"/>
<evidence type="ECO:0000256" key="3">
    <source>
        <dbReference type="ARBA" id="ARBA00022679"/>
    </source>
</evidence>
<comment type="caution">
    <text evidence="5">The sequence shown here is derived from an EMBL/GenBank/DDBJ whole genome shotgun (WGS) entry which is preliminary data.</text>
</comment>
<organism evidence="5 6">
    <name type="scientific">Rheinheimera lutimaris</name>
    <dbReference type="NCBI Taxonomy" id="2740584"/>
    <lineage>
        <taxon>Bacteria</taxon>
        <taxon>Pseudomonadati</taxon>
        <taxon>Pseudomonadota</taxon>
        <taxon>Gammaproteobacteria</taxon>
        <taxon>Chromatiales</taxon>
        <taxon>Chromatiaceae</taxon>
        <taxon>Rheinheimera</taxon>
    </lineage>
</organism>
<evidence type="ECO:0000256" key="1">
    <source>
        <dbReference type="ARBA" id="ARBA00009342"/>
    </source>
</evidence>
<comment type="similarity">
    <text evidence="1">Belongs to the acetyltransferase family. GNAT subfamily.</text>
</comment>
<dbReference type="PANTHER" id="PTHR36449:SF1">
    <property type="entry name" value="ACETYLTRANSFERASE"/>
    <property type="match status" value="1"/>
</dbReference>
<dbReference type="SUPFAM" id="SSF55729">
    <property type="entry name" value="Acyl-CoA N-acyltransferases (Nat)"/>
    <property type="match status" value="1"/>
</dbReference>
<evidence type="ECO:0000313" key="5">
    <source>
        <dbReference type="EMBL" id="NRQ42535.1"/>
    </source>
</evidence>
<gene>
    <name evidence="5" type="ORF">HRH59_08100</name>
</gene>
<dbReference type="InterPro" id="IPR016181">
    <property type="entry name" value="Acyl_CoA_acyltransferase"/>
</dbReference>
<dbReference type="EMBL" id="JABSOD010000006">
    <property type="protein sequence ID" value="NRQ42535.1"/>
    <property type="molecule type" value="Genomic_DNA"/>
</dbReference>
<dbReference type="Gene3D" id="3.40.630.30">
    <property type="match status" value="1"/>
</dbReference>
<evidence type="ECO:0000256" key="4">
    <source>
        <dbReference type="ARBA" id="ARBA00023315"/>
    </source>
</evidence>
<evidence type="ECO:0000256" key="2">
    <source>
        <dbReference type="ARBA" id="ARBA00022649"/>
    </source>
</evidence>
<dbReference type="Proteomes" id="UP000523161">
    <property type="component" value="Unassembled WGS sequence"/>
</dbReference>
<keyword evidence="3 5" id="KW-0808">Transferase</keyword>
<keyword evidence="6" id="KW-1185">Reference proteome</keyword>
<sequence length="171" mass="18622">MALAPAFVQADARLHALKAFDCGKASLNTYLSRYAIRNSELGLSRTWVLAEQSPQPKAAIAAYFTLAGSTVLRADLPKTASSLPAYPVPVVILARLGVSLTHQGQQLGAKTLVQALRTARELSERGLPAFGVILDVLDDDALQFYQHMGMFAPLTDQPRRLFVAMETIRQL</sequence>
<dbReference type="PANTHER" id="PTHR36449">
    <property type="entry name" value="ACETYLTRANSFERASE-RELATED"/>
    <property type="match status" value="1"/>
</dbReference>
<keyword evidence="2" id="KW-1277">Toxin-antitoxin system</keyword>